<evidence type="ECO:0000256" key="1">
    <source>
        <dbReference type="SAM" id="MobiDB-lite"/>
    </source>
</evidence>
<reference evidence="3" key="1">
    <citation type="submission" date="2016-06" db="EMBL/GenBank/DDBJ databases">
        <title>Parallel loss of symbiosis genes in relatives of nitrogen-fixing non-legume Parasponia.</title>
        <authorList>
            <person name="Van Velzen R."/>
            <person name="Holmer R."/>
            <person name="Bu F."/>
            <person name="Rutten L."/>
            <person name="Van Zeijl A."/>
            <person name="Liu W."/>
            <person name="Santuari L."/>
            <person name="Cao Q."/>
            <person name="Sharma T."/>
            <person name="Shen D."/>
            <person name="Roswanjaya Y."/>
            <person name="Wardhani T."/>
            <person name="Kalhor M.S."/>
            <person name="Jansen J."/>
            <person name="Van den Hoogen J."/>
            <person name="Gungor B."/>
            <person name="Hartog M."/>
            <person name="Hontelez J."/>
            <person name="Verver J."/>
            <person name="Yang W.-C."/>
            <person name="Schijlen E."/>
            <person name="Repin R."/>
            <person name="Schilthuizen M."/>
            <person name="Schranz E."/>
            <person name="Heidstra R."/>
            <person name="Miyata K."/>
            <person name="Fedorova E."/>
            <person name="Kohlen W."/>
            <person name="Bisseling T."/>
            <person name="Smit S."/>
            <person name="Geurts R."/>
        </authorList>
    </citation>
    <scope>NUCLEOTIDE SEQUENCE [LARGE SCALE GENOMIC DNA]</scope>
    <source>
        <strain evidence="3">cv. RG33-2</strain>
    </source>
</reference>
<dbReference type="Proteomes" id="UP000237000">
    <property type="component" value="Unassembled WGS sequence"/>
</dbReference>
<dbReference type="InParanoid" id="A0A2P5FLF2"/>
<sequence length="70" mass="7948">MKSISIIIYTMKNTFSSAPSSYNACNYVSGYRHIRSVRHTRRMSRHVRHSTVGPTKLQKRSTSRVATSCG</sequence>
<accession>A0A2P5FLF2</accession>
<dbReference type="EMBL" id="JXTC01000023">
    <property type="protein sequence ID" value="PON98609.1"/>
    <property type="molecule type" value="Genomic_DNA"/>
</dbReference>
<evidence type="ECO:0000313" key="3">
    <source>
        <dbReference type="Proteomes" id="UP000237000"/>
    </source>
</evidence>
<proteinExistence type="predicted"/>
<keyword evidence="3" id="KW-1185">Reference proteome</keyword>
<evidence type="ECO:0000313" key="2">
    <source>
        <dbReference type="EMBL" id="PON98609.1"/>
    </source>
</evidence>
<name>A0A2P5FLF2_TREOI</name>
<protein>
    <submittedName>
        <fullName evidence="2">Uncharacterized protein</fullName>
    </submittedName>
</protein>
<comment type="caution">
    <text evidence="2">The sequence shown here is derived from an EMBL/GenBank/DDBJ whole genome shotgun (WGS) entry which is preliminary data.</text>
</comment>
<feature type="region of interest" description="Disordered" evidence="1">
    <location>
        <begin position="41"/>
        <end position="70"/>
    </location>
</feature>
<organism evidence="2 3">
    <name type="scientific">Trema orientale</name>
    <name type="common">Charcoal tree</name>
    <name type="synonym">Celtis orientalis</name>
    <dbReference type="NCBI Taxonomy" id="63057"/>
    <lineage>
        <taxon>Eukaryota</taxon>
        <taxon>Viridiplantae</taxon>
        <taxon>Streptophyta</taxon>
        <taxon>Embryophyta</taxon>
        <taxon>Tracheophyta</taxon>
        <taxon>Spermatophyta</taxon>
        <taxon>Magnoliopsida</taxon>
        <taxon>eudicotyledons</taxon>
        <taxon>Gunneridae</taxon>
        <taxon>Pentapetalae</taxon>
        <taxon>rosids</taxon>
        <taxon>fabids</taxon>
        <taxon>Rosales</taxon>
        <taxon>Cannabaceae</taxon>
        <taxon>Trema</taxon>
    </lineage>
</organism>
<dbReference type="OrthoDB" id="10414294at2759"/>
<gene>
    <name evidence="2" type="ORF">TorRG33x02_055090</name>
</gene>
<dbReference type="AlphaFoldDB" id="A0A2P5FLF2"/>